<keyword evidence="5 12" id="KW-0808">Transferase</keyword>
<evidence type="ECO:0000256" key="5">
    <source>
        <dbReference type="ARBA" id="ARBA00022679"/>
    </source>
</evidence>
<evidence type="ECO:0000256" key="3">
    <source>
        <dbReference type="ARBA" id="ARBA00009839"/>
    </source>
</evidence>
<evidence type="ECO:0000256" key="8">
    <source>
        <dbReference type="ARBA" id="ARBA00022833"/>
    </source>
</evidence>
<evidence type="ECO:0000256" key="14">
    <source>
        <dbReference type="SAM" id="Coils"/>
    </source>
</evidence>
<protein>
    <recommendedName>
        <fullName evidence="12">DNA-directed RNA polymerase subunit beta'</fullName>
        <shortName evidence="12">RNAP subunit beta'</shortName>
        <ecNumber evidence="12">2.7.7.6</ecNumber>
    </recommendedName>
    <alternativeName>
        <fullName evidence="12">RNA polymerase subunit beta'</fullName>
    </alternativeName>
    <alternativeName>
        <fullName evidence="12">Transcriptase subunit beta'</fullName>
    </alternativeName>
</protein>
<dbReference type="Gene3D" id="2.40.40.20">
    <property type="match status" value="1"/>
</dbReference>
<keyword evidence="10 12" id="KW-0804">Transcription</keyword>
<feature type="binding site" evidence="12">
    <location>
        <position position="478"/>
    </location>
    <ligand>
        <name>Mg(2+)</name>
        <dbReference type="ChEBI" id="CHEBI:18420"/>
    </ligand>
</feature>
<dbReference type="SMART" id="SM00663">
    <property type="entry name" value="RPOLA_N"/>
    <property type="match status" value="1"/>
</dbReference>
<evidence type="ECO:0000259" key="15">
    <source>
        <dbReference type="SMART" id="SM00663"/>
    </source>
</evidence>
<dbReference type="Pfam" id="PF05000">
    <property type="entry name" value="RNA_pol_Rpb1_4"/>
    <property type="match status" value="1"/>
</dbReference>
<dbReference type="PANTHER" id="PTHR19376">
    <property type="entry name" value="DNA-DIRECTED RNA POLYMERASE"/>
    <property type="match status" value="1"/>
</dbReference>
<evidence type="ECO:0000256" key="1">
    <source>
        <dbReference type="ARBA" id="ARBA00006460"/>
    </source>
</evidence>
<dbReference type="GO" id="GO:0000428">
    <property type="term" value="C:DNA-directed RNA polymerase complex"/>
    <property type="evidence" value="ECO:0007669"/>
    <property type="project" value="UniProtKB-KW"/>
</dbReference>
<dbReference type="FunFam" id="4.10.860.120:FF:000001">
    <property type="entry name" value="DNA-directed RNA polymerase subunit beta"/>
    <property type="match status" value="1"/>
</dbReference>
<dbReference type="GO" id="GO:0003899">
    <property type="term" value="F:DNA-directed RNA polymerase activity"/>
    <property type="evidence" value="ECO:0007669"/>
    <property type="project" value="UniProtKB-UniRule"/>
</dbReference>
<dbReference type="InterPro" id="IPR007066">
    <property type="entry name" value="RNA_pol_Rpb1_3"/>
</dbReference>
<comment type="caution">
    <text evidence="16">The sequence shown here is derived from an EMBL/GenBank/DDBJ whole genome shotgun (WGS) entry which is preliminary data.</text>
</comment>
<feature type="binding site" evidence="12">
    <location>
        <position position="916"/>
    </location>
    <ligand>
        <name>Zn(2+)</name>
        <dbReference type="ChEBI" id="CHEBI:29105"/>
        <label>2</label>
    </ligand>
</feature>
<evidence type="ECO:0000256" key="6">
    <source>
        <dbReference type="ARBA" id="ARBA00022695"/>
    </source>
</evidence>
<dbReference type="Gene3D" id="1.10.40.90">
    <property type="match status" value="1"/>
</dbReference>
<dbReference type="FunFam" id="1.10.150.390:FF:000002">
    <property type="entry name" value="DNA-directed RNA polymerase subunit beta"/>
    <property type="match status" value="1"/>
</dbReference>
<dbReference type="InterPro" id="IPR007080">
    <property type="entry name" value="RNA_pol_Rpb1_1"/>
</dbReference>
<accession>A0A3N4WE05</accession>
<keyword evidence="6 12" id="KW-0548">Nucleotidyltransferase</keyword>
<dbReference type="InterPro" id="IPR006592">
    <property type="entry name" value="RNA_pol_N"/>
</dbReference>
<keyword evidence="14" id="KW-0175">Coiled coil</keyword>
<dbReference type="Pfam" id="PF04998">
    <property type="entry name" value="RNA_pol_Rpb1_5"/>
    <property type="match status" value="1"/>
</dbReference>
<evidence type="ECO:0000256" key="2">
    <source>
        <dbReference type="ARBA" id="ARBA00007616"/>
    </source>
</evidence>
<dbReference type="InterPro" id="IPR044893">
    <property type="entry name" value="RNA_pol_Rpb1_clamp_domain"/>
</dbReference>
<dbReference type="Pfam" id="PF00623">
    <property type="entry name" value="RNA_pol_Rpb1_2"/>
    <property type="match status" value="1"/>
</dbReference>
<feature type="binding site" evidence="12">
    <location>
        <position position="88"/>
    </location>
    <ligand>
        <name>Zn(2+)</name>
        <dbReference type="ChEBI" id="CHEBI:29105"/>
        <label>1</label>
    </ligand>
</feature>
<organism evidence="16 17">
    <name type="scientific">Vespertiliibacter pulmonis</name>
    <dbReference type="NCBI Taxonomy" id="1443036"/>
    <lineage>
        <taxon>Bacteria</taxon>
        <taxon>Pseudomonadati</taxon>
        <taxon>Pseudomonadota</taxon>
        <taxon>Gammaproteobacteria</taxon>
        <taxon>Pasteurellales</taxon>
        <taxon>Pasteurellaceae</taxon>
        <taxon>Vespertiliibacter</taxon>
    </lineage>
</organism>
<dbReference type="NCBIfam" id="TIGR02386">
    <property type="entry name" value="rpoC_TIGR"/>
    <property type="match status" value="1"/>
</dbReference>
<evidence type="ECO:0000256" key="10">
    <source>
        <dbReference type="ARBA" id="ARBA00023163"/>
    </source>
</evidence>
<reference evidence="16 17" key="1">
    <citation type="submission" date="2018-11" db="EMBL/GenBank/DDBJ databases">
        <title>Genomic Encyclopedia of Type Strains, Phase IV (KMG-IV): sequencing the most valuable type-strain genomes for metagenomic binning, comparative biology and taxonomic classification.</title>
        <authorList>
            <person name="Goeker M."/>
        </authorList>
    </citation>
    <scope>NUCLEOTIDE SEQUENCE [LARGE SCALE GENOMIC DNA]</scope>
    <source>
        <strain evidence="16 17">DSM 27238</strain>
    </source>
</reference>
<dbReference type="Gene3D" id="1.10.132.30">
    <property type="match status" value="1"/>
</dbReference>
<proteinExistence type="inferred from homology"/>
<keyword evidence="9 12" id="KW-0460">Magnesium</keyword>
<dbReference type="InterPro" id="IPR000722">
    <property type="entry name" value="RNA_pol_asu"/>
</dbReference>
<evidence type="ECO:0000313" key="16">
    <source>
        <dbReference type="EMBL" id="RPE83484.1"/>
    </source>
</evidence>
<dbReference type="Proteomes" id="UP000281691">
    <property type="component" value="Unassembled WGS sequence"/>
</dbReference>
<dbReference type="FunFam" id="1.10.132.30:FF:000003">
    <property type="entry name" value="DNA-directed RNA polymerase subunit beta"/>
    <property type="match status" value="1"/>
</dbReference>
<feature type="domain" description="RNA polymerase N-terminal" evidence="15">
    <location>
        <begin position="253"/>
        <end position="532"/>
    </location>
</feature>
<evidence type="ECO:0000256" key="11">
    <source>
        <dbReference type="ARBA" id="ARBA00048552"/>
    </source>
</evidence>
<comment type="similarity">
    <text evidence="2">In the N-terminal section; belongs to the RNA polymerase beta chain family.</text>
</comment>
<dbReference type="Gene3D" id="4.10.860.120">
    <property type="entry name" value="RNA polymerase II, clamp domain"/>
    <property type="match status" value="1"/>
</dbReference>
<keyword evidence="17" id="KW-1185">Reference proteome</keyword>
<dbReference type="Gene3D" id="2.40.50.100">
    <property type="match status" value="3"/>
</dbReference>
<keyword evidence="8 12" id="KW-0862">Zinc</keyword>
<comment type="function">
    <text evidence="12 13">DNA-dependent RNA polymerase catalyzes the transcription of DNA into RNA using the four ribonucleoside triphosphates as substrates.</text>
</comment>
<comment type="similarity">
    <text evidence="1 12 13">Belongs to the RNA polymerase beta' chain family.</text>
</comment>
<keyword evidence="4 12" id="KW-0240">DNA-directed RNA polymerase</keyword>
<dbReference type="CDD" id="cd01609">
    <property type="entry name" value="RNAP_beta'_N"/>
    <property type="match status" value="1"/>
</dbReference>
<name>A0A3N4WE05_9PAST</name>
<evidence type="ECO:0000256" key="7">
    <source>
        <dbReference type="ARBA" id="ARBA00022723"/>
    </source>
</evidence>
<comment type="cofactor">
    <cofactor evidence="12">
        <name>Mg(2+)</name>
        <dbReference type="ChEBI" id="CHEBI:18420"/>
    </cofactor>
    <text evidence="12">Binds 1 Mg(2+) ion per subunit.</text>
</comment>
<feature type="coiled-coil region" evidence="14">
    <location>
        <begin position="169"/>
        <end position="229"/>
    </location>
</feature>
<feature type="binding site" evidence="12">
    <location>
        <position position="906"/>
    </location>
    <ligand>
        <name>Zn(2+)</name>
        <dbReference type="ChEBI" id="CHEBI:29105"/>
        <label>2</label>
    </ligand>
</feature>
<dbReference type="EMBL" id="RKQP01000003">
    <property type="protein sequence ID" value="RPE83484.1"/>
    <property type="molecule type" value="Genomic_DNA"/>
</dbReference>
<feature type="binding site" evidence="12">
    <location>
        <position position="913"/>
    </location>
    <ligand>
        <name>Zn(2+)</name>
        <dbReference type="ChEBI" id="CHEBI:29105"/>
        <label>2</label>
    </ligand>
</feature>
<comment type="similarity">
    <text evidence="3">In the C-terminal section; belongs to the RNA polymerase beta' chain family.</text>
</comment>
<dbReference type="Pfam" id="PF04997">
    <property type="entry name" value="RNA_pol_Rpb1_1"/>
    <property type="match status" value="1"/>
</dbReference>
<feature type="binding site" evidence="12">
    <location>
        <position position="482"/>
    </location>
    <ligand>
        <name>Mg(2+)</name>
        <dbReference type="ChEBI" id="CHEBI:18420"/>
    </ligand>
</feature>
<dbReference type="InterPro" id="IPR007083">
    <property type="entry name" value="RNA_pol_Rpb1_4"/>
</dbReference>
<dbReference type="GO" id="GO:0008270">
    <property type="term" value="F:zinc ion binding"/>
    <property type="evidence" value="ECO:0007669"/>
    <property type="project" value="UniProtKB-UniRule"/>
</dbReference>
<dbReference type="InterPro" id="IPR045867">
    <property type="entry name" value="DNA-dir_RpoC_beta_prime"/>
</dbReference>
<feature type="binding site" evidence="12">
    <location>
        <position position="90"/>
    </location>
    <ligand>
        <name>Zn(2+)</name>
        <dbReference type="ChEBI" id="CHEBI:29105"/>
        <label>1</label>
    </ligand>
</feature>
<comment type="subunit">
    <text evidence="12">The RNAP catalytic core consists of 2 alpha, 1 beta, 1 beta' and 1 omega subunit. When a sigma factor is associated with the core the holoenzyme is formed, which can initiate transcription.</text>
</comment>
<dbReference type="InterPro" id="IPR042102">
    <property type="entry name" value="RNA_pol_Rpb1_3_sf"/>
</dbReference>
<dbReference type="Pfam" id="PF04983">
    <property type="entry name" value="RNA_pol_Rpb1_3"/>
    <property type="match status" value="1"/>
</dbReference>
<feature type="binding site" evidence="12">
    <location>
        <position position="103"/>
    </location>
    <ligand>
        <name>Zn(2+)</name>
        <dbReference type="ChEBI" id="CHEBI:29105"/>
        <label>1</label>
    </ligand>
</feature>
<dbReference type="CDD" id="cd02655">
    <property type="entry name" value="RNAP_beta'_C"/>
    <property type="match status" value="1"/>
</dbReference>
<feature type="binding site" evidence="12">
    <location>
        <position position="106"/>
    </location>
    <ligand>
        <name>Zn(2+)</name>
        <dbReference type="ChEBI" id="CHEBI:29105"/>
        <label>1</label>
    </ligand>
</feature>
<evidence type="ECO:0000256" key="12">
    <source>
        <dbReference type="HAMAP-Rule" id="MF_01322"/>
    </source>
</evidence>
<dbReference type="InterPro" id="IPR012754">
    <property type="entry name" value="DNA-dir_RpoC_beta_prime_bact"/>
</dbReference>
<dbReference type="SUPFAM" id="SSF64484">
    <property type="entry name" value="beta and beta-prime subunits of DNA dependent RNA-polymerase"/>
    <property type="match status" value="1"/>
</dbReference>
<evidence type="ECO:0000256" key="4">
    <source>
        <dbReference type="ARBA" id="ARBA00022478"/>
    </source>
</evidence>
<sequence length="1443" mass="160347">MESRYDIDKTYITRGKKVKDLVKFLKAQSKSNDDFDVIKIGLASPDKIRSWSFGEVKKPETINYRTFKPERDGLFCARIFGPVKDYECLCGKYKRLKHRGVICEKCGVEVTQTKVRRDRMGHIELACPVAHIWFLKSLPSRIGLILDMPLRDIERVLYFESYVVIEPGMTDLEKNQLLTEEQYLEAEERWGDEFEAKMGAEAIQALLKDLDLEHQCEVLREELQETNSETKRKKITKRLKLLEAFQQSGNKPEWMVLTVLPVLPPDLRPLVPLDGGRFATSDLNDLYRRVINRNNRLKRLLDLIAPDIIVRNEKRMLQESVDALLDNGRRGRAITGSNKRPLKSLADMIKGKQGRFRQNLLGKRVDYSGRSVITVGPYLRLHQCGLPKKMALELFRPFIYSKLESRGIASTIKAAKKMVEREEPIVWDILADVIREHPILLNRAPTLHRLGIQAFEPLLIEGKAIQLHPLVCAAFNADFDGDQMAVHVPLTLEAQLEARALMMSTNNVLSPANGDPIIVPSQDVVLGLYYMTREKVNGKGEGMYFLDPREAEKAYRTGQVELHSRVKVRITEFEKLANGEFESKTQLVETTVGRAILWMIAPKGMPFQLFNQTLGKKAISKLINESYRRLGLKESVLFADQIMYTGFAYAARSGASVGIDDMVIPEQKYSIISAAEDEVAEIQDQFTSGLVTAGERYNKVIDIWAAANERVAKAMMENLSTEEVINREGNPEKQASFNSIFMMADSGARGSAAQIRQLAGMRGLMARPDGSIIETPITANFREGLNVLQYFISTHGARKGLADTALKTANSGYLTRRLVDVAQDLVIVEDDCGTHEGVVMTPLIEGGDVKEALRDRVLGRVVAEDVLKPGTEEVLIPRNTLIDEKWCDVIDAESVDVIKVRSVVTCNTDFGVCAKCYGRDLARGHLINQGEAVGVIAAQSIGEPGTQLTMRTFHIGGAASAAAKESSIQVKNTGTLKLANAKFVTNKDNKIVLTSRNTELTVVDAFGRTKENYKVPYGAVLSKRDGEEVNVGDVVANWDPHTMPIISEVSGYIKFSDIVDGLTVTRQTDELTGLSSVVVQDVGERATAGKDLRPALKLVDAQGNEILLSGSDTPAQYFLPGKAIVTLADGAEIFAGEALARIPQESTATKDITGGLPRVADLFEARKPKEPAILAEISGIVSFGKETKGKRRLLITPAEGEVYEEMIPKWRQLNVFEGEMVQRGDIISDGAETPHDILRLRGVHAVTDYIVNEVQEVYRLQGVKINDKHIEVIVRQMLRKAVITNAYDSEFLAGEQVEVARVKIVNRKRAEEGKPLVEFERELLGITKASLATESFISAASFQETTRVLTEAAVAGKRDELRGLKENVIVGRLIPAGTGFAYHQNRSKRRIENEVIDAESSLIASSFATAEEIEAETQTSIADEATQNLAALLNAGMDFDDNE</sequence>
<evidence type="ECO:0000256" key="13">
    <source>
        <dbReference type="RuleBase" id="RU004279"/>
    </source>
</evidence>
<dbReference type="PANTHER" id="PTHR19376:SF54">
    <property type="entry name" value="DNA-DIRECTED RNA POLYMERASE SUBUNIT BETA"/>
    <property type="match status" value="1"/>
</dbReference>
<evidence type="ECO:0000256" key="9">
    <source>
        <dbReference type="ARBA" id="ARBA00022842"/>
    </source>
</evidence>
<dbReference type="Gene3D" id="1.10.274.100">
    <property type="entry name" value="RNA polymerase Rpb1, domain 3"/>
    <property type="match status" value="1"/>
</dbReference>
<dbReference type="EC" id="2.7.7.6" evidence="12"/>
<dbReference type="GO" id="GO:0000287">
    <property type="term" value="F:magnesium ion binding"/>
    <property type="evidence" value="ECO:0007669"/>
    <property type="project" value="UniProtKB-UniRule"/>
</dbReference>
<comment type="catalytic activity">
    <reaction evidence="11 12 13">
        <text>RNA(n) + a ribonucleoside 5'-triphosphate = RNA(n+1) + diphosphate</text>
        <dbReference type="Rhea" id="RHEA:21248"/>
        <dbReference type="Rhea" id="RHEA-COMP:14527"/>
        <dbReference type="Rhea" id="RHEA-COMP:17342"/>
        <dbReference type="ChEBI" id="CHEBI:33019"/>
        <dbReference type="ChEBI" id="CHEBI:61557"/>
        <dbReference type="ChEBI" id="CHEBI:140395"/>
        <dbReference type="EC" id="2.7.7.6"/>
    </reaction>
</comment>
<dbReference type="GO" id="GO:0003677">
    <property type="term" value="F:DNA binding"/>
    <property type="evidence" value="ECO:0007669"/>
    <property type="project" value="UniProtKB-UniRule"/>
</dbReference>
<keyword evidence="7 12" id="KW-0479">Metal-binding</keyword>
<dbReference type="Gene3D" id="1.10.1790.20">
    <property type="match status" value="1"/>
</dbReference>
<feature type="binding site" evidence="12">
    <location>
        <position position="480"/>
    </location>
    <ligand>
        <name>Mg(2+)</name>
        <dbReference type="ChEBI" id="CHEBI:18420"/>
    </ligand>
</feature>
<dbReference type="InterPro" id="IPR038120">
    <property type="entry name" value="Rpb1_funnel_sf"/>
</dbReference>
<dbReference type="GO" id="GO:0006351">
    <property type="term" value="P:DNA-templated transcription"/>
    <property type="evidence" value="ECO:0007669"/>
    <property type="project" value="UniProtKB-UniRule"/>
</dbReference>
<evidence type="ECO:0000313" key="17">
    <source>
        <dbReference type="Proteomes" id="UP000281691"/>
    </source>
</evidence>
<dbReference type="HAMAP" id="MF_01322">
    <property type="entry name" value="RNApol_bact_RpoC"/>
    <property type="match status" value="1"/>
</dbReference>
<comment type="cofactor">
    <cofactor evidence="12">
        <name>Zn(2+)</name>
        <dbReference type="ChEBI" id="CHEBI:29105"/>
    </cofactor>
    <text evidence="12">Binds 2 Zn(2+) ions per subunit.</text>
</comment>
<feature type="binding site" evidence="12">
    <location>
        <position position="832"/>
    </location>
    <ligand>
        <name>Zn(2+)</name>
        <dbReference type="ChEBI" id="CHEBI:29105"/>
        <label>2</label>
    </ligand>
</feature>
<dbReference type="InterPro" id="IPR007081">
    <property type="entry name" value="RNA_pol_Rpb1_5"/>
</dbReference>
<dbReference type="Gene3D" id="1.10.150.390">
    <property type="match status" value="1"/>
</dbReference>
<gene>
    <name evidence="12" type="primary">rpoC</name>
    <name evidence="16" type="ORF">EDC46_1177</name>
</gene>